<evidence type="ECO:0000313" key="3">
    <source>
        <dbReference type="Proteomes" id="UP001178507"/>
    </source>
</evidence>
<keyword evidence="3" id="KW-1185">Reference proteome</keyword>
<organism evidence="2 3">
    <name type="scientific">Effrenium voratum</name>
    <dbReference type="NCBI Taxonomy" id="2562239"/>
    <lineage>
        <taxon>Eukaryota</taxon>
        <taxon>Sar</taxon>
        <taxon>Alveolata</taxon>
        <taxon>Dinophyceae</taxon>
        <taxon>Suessiales</taxon>
        <taxon>Symbiodiniaceae</taxon>
        <taxon>Effrenium</taxon>
    </lineage>
</organism>
<comment type="caution">
    <text evidence="2">The sequence shown here is derived from an EMBL/GenBank/DDBJ whole genome shotgun (WGS) entry which is preliminary data.</text>
</comment>
<protein>
    <submittedName>
        <fullName evidence="2">Uncharacterized protein</fullName>
    </submittedName>
</protein>
<sequence length="1030" mass="115748">ETGILLYNALTGELEEELEDADISQIYNPKRVEFILNTLSRAIETRSVHLKRKLLADYEHLCCHNGEGMRSFINRHQRSERALLSVNIMWRCNVKCSLEQCSPSTRSRMPCFFSIPTVGLHHLFLNSVMELHFDGNLQQYHTGGSVPEDETNGNSPSTTSLNETSAYVLTDPNNQCAHRGGFYSDLALITIATAFLNKCPGFVLEDPPAGRRTTTSSSRPPPDAFANAATTSFDLLQGQVRLGERRRVAGNLKQAAQVLTVEQNVYGDLPSSMDNKSKIDVMEMFARAAEITHRAPSFGLKSLQPFDFEYGLDLGLEEHQQTWADAQRKFKPLVILTGIKCTKWIIMSENMSYLGRGRMDELQELRAAERPLVTFTTVHELMMHPEVYVVRGHAGANGGTTSTGELMKKTFQWVTNSKMLYYCKPLLGKELRQSAKYPDALVKSILQAVRVEAQRRCPQRFLKANEVYVAEPVEDPAAWAEVLRLAQRALVSDSTRGYNVPDDDKIYHIVKQLVPWDIVRVQISRCPVQRRLPRDISYTHRGAVLQYQDGGIEVEHEALDGLHFPKQRFRKAVACGVFWYDVFYCRDVMGVNYAVVGIVDQPTLSQTMVDAFQALWLRPYGFPLEVRVDPAGPLEDALEGAVHAINSIFLAFLVDSWKRPQRTNVEPLPGAMRPDVLRAEAVKAIAEINVSQDLQIEPGQNCAYWRWQIQVDQEDIAAIKDGATSIQKDLWEDHRADGPPRDEDEYDYDLEDPAERMPTRKEAKALNREIPWRQILSMPKEKIQAFIDSAIKEENGWKTWGSVEPVHEAEAKAIMTDPKRRRRVLKSRACYHNKSRDPSKPIAKTRVVALDLYKINRDAPTPSRTSEYLLLSIYAAGVNGVFQNEALGSSGQETSAPRSCRGFAKTETNRLANKGKETATADLATLYSAIGCAKETSKQGLVFQDVPINKATVVWANAVNCSSQQGVLTLLTTPHCSQVTAKANLVDWKSNRSARVCRSTLAAEAMACDDSVDRAYFTNIILYELLHAEK</sequence>
<accession>A0AA36N077</accession>
<evidence type="ECO:0000256" key="1">
    <source>
        <dbReference type="SAM" id="MobiDB-lite"/>
    </source>
</evidence>
<feature type="non-terminal residue" evidence="2">
    <location>
        <position position="1030"/>
    </location>
</feature>
<dbReference type="Proteomes" id="UP001178507">
    <property type="component" value="Unassembled WGS sequence"/>
</dbReference>
<dbReference type="EMBL" id="CAUJNA010002557">
    <property type="protein sequence ID" value="CAJ1393380.1"/>
    <property type="molecule type" value="Genomic_DNA"/>
</dbReference>
<name>A0AA36N077_9DINO</name>
<evidence type="ECO:0000313" key="2">
    <source>
        <dbReference type="EMBL" id="CAJ1393380.1"/>
    </source>
</evidence>
<feature type="compositionally biased region" description="Polar residues" evidence="1">
    <location>
        <begin position="152"/>
        <end position="161"/>
    </location>
</feature>
<proteinExistence type="predicted"/>
<dbReference type="AlphaFoldDB" id="A0AA36N077"/>
<feature type="non-terminal residue" evidence="2">
    <location>
        <position position="1"/>
    </location>
</feature>
<reference evidence="2" key="1">
    <citation type="submission" date="2023-08" db="EMBL/GenBank/DDBJ databases">
        <authorList>
            <person name="Chen Y."/>
            <person name="Shah S."/>
            <person name="Dougan E. K."/>
            <person name="Thang M."/>
            <person name="Chan C."/>
        </authorList>
    </citation>
    <scope>NUCLEOTIDE SEQUENCE</scope>
</reference>
<gene>
    <name evidence="2" type="ORF">EVOR1521_LOCUS18258</name>
</gene>
<feature type="region of interest" description="Disordered" evidence="1">
    <location>
        <begin position="140"/>
        <end position="161"/>
    </location>
</feature>